<keyword evidence="2" id="KW-1185">Reference proteome</keyword>
<dbReference type="InterPro" id="IPR038136">
    <property type="entry name" value="CofD-like_dom_sf"/>
</dbReference>
<dbReference type="Pfam" id="PF01933">
    <property type="entry name" value="CofD"/>
    <property type="match status" value="1"/>
</dbReference>
<protein>
    <submittedName>
        <fullName evidence="1">Uncharacterized protein</fullName>
    </submittedName>
</protein>
<accession>A0A7H9HZZ5</accession>
<evidence type="ECO:0000313" key="1">
    <source>
        <dbReference type="EMBL" id="QLQ82507.1"/>
    </source>
</evidence>
<evidence type="ECO:0000313" key="2">
    <source>
        <dbReference type="Proteomes" id="UP000510647"/>
    </source>
</evidence>
<gene>
    <name evidence="1" type="ORF">HG537_0H02690</name>
</gene>
<dbReference type="EMBL" id="CP059274">
    <property type="protein sequence ID" value="QLQ82507.1"/>
    <property type="molecule type" value="Genomic_DNA"/>
</dbReference>
<dbReference type="Gene3D" id="3.40.50.10680">
    <property type="entry name" value="CofD-like domains"/>
    <property type="match status" value="1"/>
</dbReference>
<organism evidence="1 2">
    <name type="scientific">Torulaspora globosa</name>
    <dbReference type="NCBI Taxonomy" id="48254"/>
    <lineage>
        <taxon>Eukaryota</taxon>
        <taxon>Fungi</taxon>
        <taxon>Dikarya</taxon>
        <taxon>Ascomycota</taxon>
        <taxon>Saccharomycotina</taxon>
        <taxon>Saccharomycetes</taxon>
        <taxon>Saccharomycetales</taxon>
        <taxon>Saccharomycetaceae</taxon>
        <taxon>Torulaspora</taxon>
    </lineage>
</organism>
<dbReference type="PANTHER" id="PTHR31240">
    <property type="entry name" value="MATERNAL EFFECT EMBRYO ARREST 18"/>
    <property type="match status" value="1"/>
</dbReference>
<dbReference type="GO" id="GO:0043743">
    <property type="term" value="F:LPPG:FO 2-phospho-L-lactate transferase activity"/>
    <property type="evidence" value="ECO:0007669"/>
    <property type="project" value="InterPro"/>
</dbReference>
<dbReference type="Proteomes" id="UP000510647">
    <property type="component" value="Chromosome 8"/>
</dbReference>
<dbReference type="PANTHER" id="PTHR31240:SF0">
    <property type="entry name" value="MATERNAL EFFECT EMBRYO ARREST 18"/>
    <property type="match status" value="1"/>
</dbReference>
<dbReference type="AlphaFoldDB" id="A0A7H9HZZ5"/>
<reference evidence="1 2" key="1">
    <citation type="submission" date="2020-06" db="EMBL/GenBank/DDBJ databases">
        <title>The yeast mating-type switching endonuclease HO is a domesticated member of an unorthodox homing genetic element family.</title>
        <authorList>
            <person name="Coughlan A.Y."/>
            <person name="Lombardi L."/>
            <person name="Braun-Galleani S."/>
            <person name="Martos A.R."/>
            <person name="Galeote V."/>
            <person name="Bigey F."/>
            <person name="Dequin S."/>
            <person name="Byrne K.P."/>
            <person name="Wolfe K.H."/>
        </authorList>
    </citation>
    <scope>NUCLEOTIDE SEQUENCE [LARGE SCALE GENOMIC DNA]</scope>
    <source>
        <strain evidence="1 2">CBS2947</strain>
    </source>
</reference>
<proteinExistence type="predicted"/>
<sequence length="453" mass="50858">MNLVVFSGGTATNSLTSCFSQLSVEQQCELTYVLPISDNGGSTSEILRVFGGPAIGDIRSRIVRVISDGQVARLLSYRLPNHGAKAKEEWNEILEGSHLIWKGLPTELKEICRAFFVNFQAELLKRTKVSNPFKFEKASIGNIFLTGARLFLGSLDASIELMMRLGRGDPKIHVAPCINSVHTHHIAALLANDEVITGQSQISHPSRPFMEKRANSVADLTRDRFLHLERSDGFTVDESEQDIGEEEEEYANPLYILPELKNSQLHFDKIDMDDKLPAPIKSLLYINPYGEEIKPPGNSRVIADIKKADMLVYSIGSLVTSLLPIVILGNIADAILESKPLRKVLLLNNRYDRETSWLDGLGYVKLLVDSMSRAALKYRQTRNDRNFSRIQRQWSEFVTDLVYLKNGEIVIDEREFASKGIQCHAIDSDQLDNDSLAGILEMIGNINRKRTED</sequence>
<name>A0A7H9HZZ5_9SACH</name>
<dbReference type="SUPFAM" id="SSF142338">
    <property type="entry name" value="CofD-like"/>
    <property type="match status" value="1"/>
</dbReference>
<dbReference type="InterPro" id="IPR002882">
    <property type="entry name" value="CofD"/>
</dbReference>
<dbReference type="OrthoDB" id="10267139at2759"/>